<evidence type="ECO:0000313" key="2">
    <source>
        <dbReference type="EMBL" id="CCD16660.1"/>
    </source>
</evidence>
<name>F9WH71_TRYCI</name>
<accession>F9WH71</accession>
<organism evidence="2 3">
    <name type="scientific">Trypanosoma congolense (strain IL3000)</name>
    <dbReference type="NCBI Taxonomy" id="1068625"/>
    <lineage>
        <taxon>Eukaryota</taxon>
        <taxon>Discoba</taxon>
        <taxon>Euglenozoa</taxon>
        <taxon>Kinetoplastea</taxon>
        <taxon>Metakinetoplastina</taxon>
        <taxon>Trypanosomatida</taxon>
        <taxon>Trypanosomatidae</taxon>
        <taxon>Trypanosoma</taxon>
        <taxon>Nannomonas</taxon>
    </lineage>
</organism>
<feature type="region of interest" description="Disordered" evidence="1">
    <location>
        <begin position="210"/>
        <end position="288"/>
    </location>
</feature>
<keyword evidence="3" id="KW-1185">Reference proteome</keyword>
<feature type="region of interest" description="Disordered" evidence="1">
    <location>
        <begin position="409"/>
        <end position="473"/>
    </location>
</feature>
<feature type="compositionally biased region" description="Basic and acidic residues" evidence="1">
    <location>
        <begin position="364"/>
        <end position="374"/>
    </location>
</feature>
<dbReference type="Proteomes" id="UP000000702">
    <property type="component" value="Unassembled WGS sequence"/>
</dbReference>
<dbReference type="EMBL" id="CAEQ01002388">
    <property type="protein sequence ID" value="CCD16660.1"/>
    <property type="molecule type" value="Genomic_DNA"/>
</dbReference>
<dbReference type="SUPFAM" id="SSF47473">
    <property type="entry name" value="EF-hand"/>
    <property type="match status" value="1"/>
</dbReference>
<dbReference type="AlphaFoldDB" id="F9WH71"/>
<feature type="compositionally biased region" description="Polar residues" evidence="1">
    <location>
        <begin position="409"/>
        <end position="434"/>
    </location>
</feature>
<reference evidence="2 3" key="2">
    <citation type="journal article" date="2012" name="Proc. Natl. Acad. Sci. U.S.A.">
        <title>Antigenic diversity is generated by distinct evolutionary mechanisms in African trypanosome species.</title>
        <authorList>
            <person name="Jackson A.P."/>
            <person name="Berry A."/>
            <person name="Aslett M."/>
            <person name="Allison H.C."/>
            <person name="Burton P."/>
            <person name="Vavrova-Anderson J."/>
            <person name="Brown R."/>
            <person name="Browne H."/>
            <person name="Corton N."/>
            <person name="Hauser H."/>
            <person name="Gamble J."/>
            <person name="Gilderthorp R."/>
            <person name="Marcello L."/>
            <person name="McQuillan J."/>
            <person name="Otto T.D."/>
            <person name="Quail M.A."/>
            <person name="Sanders M.J."/>
            <person name="van Tonder A."/>
            <person name="Ginger M.L."/>
            <person name="Field M.C."/>
            <person name="Barry J.D."/>
            <person name="Hertz-Fowler C."/>
            <person name="Berriman M."/>
        </authorList>
    </citation>
    <scope>NUCLEOTIDE SEQUENCE [LARGE SCALE GENOMIC DNA]</scope>
    <source>
        <strain evidence="2 3">IL3000</strain>
    </source>
</reference>
<sequence>MHTPVRDPEVLKVMAFDVFNVFHLVAPDGHPFIPPYFIMTAAREMGYFPTSQYLQRVVSFTTEPSGRMTQEPFLQMCHMLECTRTFDNDTVQRYKQAFDIHGNGKLTRSEFRVILATSATSEMTSCEIEAVVNLLDPHGTDIINLSDLGELLTKYLVGDVEHSDRDVLLSDRSSDRSRFLTSSSKGGMLDSVTHVVVPDARDRNRGSFVVDTALSGDSPRAGRVMQHATAPESSSHSSVGGVHQPTSARGKRDPSPIAPLAAEGLHSSPGRTSGGIPPPKTTVPSPCLSGAVTRATSIVRCHSFPSPEVSTNLGLSPPPVDTTVNLASVDTGSPQHATKIAARASRMDQQSNAVSFSDIPSGRDTMRGNEEAREFQTSSDARCGINDGAFPVRRVLSIPSLEDMRDVSVDNSRCVSHQGGTQRSRGDNADSQGTADGRHSVRSVGTSTGPQLHDHLREGRHKQSSAKSCCRMF</sequence>
<proteinExistence type="predicted"/>
<feature type="compositionally biased region" description="Low complexity" evidence="1">
    <location>
        <begin position="233"/>
        <end position="243"/>
    </location>
</feature>
<protein>
    <submittedName>
        <fullName evidence="2">WGS project CAEQ00000000 data, annotated contig 606</fullName>
    </submittedName>
</protein>
<feature type="region of interest" description="Disordered" evidence="1">
    <location>
        <begin position="345"/>
        <end position="379"/>
    </location>
</feature>
<dbReference type="OMA" id="DARCGIN"/>
<gene>
    <name evidence="2" type="ORF">TCIL3000_0_15670</name>
</gene>
<evidence type="ECO:0000256" key="1">
    <source>
        <dbReference type="SAM" id="MobiDB-lite"/>
    </source>
</evidence>
<dbReference type="VEuPathDB" id="TriTrypDB:TcIL3000_0_15670"/>
<dbReference type="InterPro" id="IPR011992">
    <property type="entry name" value="EF-hand-dom_pair"/>
</dbReference>
<evidence type="ECO:0000313" key="3">
    <source>
        <dbReference type="Proteomes" id="UP000000702"/>
    </source>
</evidence>
<reference evidence="3" key="1">
    <citation type="submission" date="2011-07" db="EMBL/GenBank/DDBJ databases">
        <title>Divergent evolution of antigenic variation in African trypanosomes.</title>
        <authorList>
            <person name="Jackson A.P."/>
            <person name="Berry A."/>
            <person name="Allison H.C."/>
            <person name="Burton P."/>
            <person name="Anderson J."/>
            <person name="Aslett M."/>
            <person name="Brown R."/>
            <person name="Corton N."/>
            <person name="Harris D."/>
            <person name="Hauser H."/>
            <person name="Gamble J."/>
            <person name="Gilderthorp R."/>
            <person name="McQuillan J."/>
            <person name="Quail M.A."/>
            <person name="Sanders M."/>
            <person name="Van Tonder A."/>
            <person name="Ginger M.L."/>
            <person name="Donelson J.E."/>
            <person name="Field M.C."/>
            <person name="Barry J.D."/>
            <person name="Berriman M."/>
            <person name="Hertz-Fowler C."/>
        </authorList>
    </citation>
    <scope>NUCLEOTIDE SEQUENCE [LARGE SCALE GENOMIC DNA]</scope>
    <source>
        <strain evidence="3">IL3000</strain>
    </source>
</reference>
<comment type="caution">
    <text evidence="2">The sequence shown here is derived from an EMBL/GenBank/DDBJ whole genome shotgun (WGS) entry which is preliminary data.</text>
</comment>
<dbReference type="Gene3D" id="1.10.238.10">
    <property type="entry name" value="EF-hand"/>
    <property type="match status" value="1"/>
</dbReference>